<sequence length="103" mass="11757">MTHSNFYYWQGETLVLRLHVQPRASRDEFCGLYGDSLKVRITAPPADGKANQHLRKYLAKVFQVPASRVNLLRGASSRNKQFSIENPRQLPETIQASNPKPYS</sequence>
<protein>
    <submittedName>
        <fullName evidence="3">COG1872</fullName>
    </submittedName>
</protein>
<evidence type="ECO:0000313" key="3">
    <source>
        <dbReference type="EMBL" id="VAX12404.1"/>
    </source>
</evidence>
<proteinExistence type="inferred from homology"/>
<dbReference type="PANTHER" id="PTHR13420">
    <property type="entry name" value="UPF0235 PROTEIN C15ORF40"/>
    <property type="match status" value="1"/>
</dbReference>
<dbReference type="InterPro" id="IPR036591">
    <property type="entry name" value="YggU-like_sf"/>
</dbReference>
<organism evidence="3">
    <name type="scientific">hydrothermal vent metagenome</name>
    <dbReference type="NCBI Taxonomy" id="652676"/>
    <lineage>
        <taxon>unclassified sequences</taxon>
        <taxon>metagenomes</taxon>
        <taxon>ecological metagenomes</taxon>
    </lineage>
</organism>
<dbReference type="EMBL" id="UOFZ01000036">
    <property type="protein sequence ID" value="VAX12404.1"/>
    <property type="molecule type" value="Genomic_DNA"/>
</dbReference>
<dbReference type="SUPFAM" id="SSF69786">
    <property type="entry name" value="YggU-like"/>
    <property type="match status" value="1"/>
</dbReference>
<reference evidence="3" key="1">
    <citation type="submission" date="2018-06" db="EMBL/GenBank/DDBJ databases">
        <authorList>
            <person name="Zhirakovskaya E."/>
        </authorList>
    </citation>
    <scope>NUCLEOTIDE SEQUENCE</scope>
</reference>
<dbReference type="Gene3D" id="3.30.1200.10">
    <property type="entry name" value="YggU-like"/>
    <property type="match status" value="1"/>
</dbReference>
<dbReference type="GO" id="GO:0005737">
    <property type="term" value="C:cytoplasm"/>
    <property type="evidence" value="ECO:0007669"/>
    <property type="project" value="TreeGrafter"/>
</dbReference>
<dbReference type="NCBIfam" id="TIGR00251">
    <property type="entry name" value="DUF167 family protein"/>
    <property type="match status" value="1"/>
</dbReference>
<comment type="similarity">
    <text evidence="1">Belongs to the UPF0235 family.</text>
</comment>
<evidence type="ECO:0000256" key="2">
    <source>
        <dbReference type="SAM" id="MobiDB-lite"/>
    </source>
</evidence>
<dbReference type="AlphaFoldDB" id="A0A3B1BKT7"/>
<dbReference type="SMART" id="SM01152">
    <property type="entry name" value="DUF167"/>
    <property type="match status" value="1"/>
</dbReference>
<accession>A0A3B1BKT7</accession>
<dbReference type="InterPro" id="IPR003746">
    <property type="entry name" value="DUF167"/>
</dbReference>
<dbReference type="Pfam" id="PF02594">
    <property type="entry name" value="DUF167"/>
    <property type="match status" value="1"/>
</dbReference>
<name>A0A3B1BKT7_9ZZZZ</name>
<evidence type="ECO:0000256" key="1">
    <source>
        <dbReference type="ARBA" id="ARBA00010364"/>
    </source>
</evidence>
<feature type="region of interest" description="Disordered" evidence="2">
    <location>
        <begin position="78"/>
        <end position="103"/>
    </location>
</feature>
<dbReference type="PANTHER" id="PTHR13420:SF7">
    <property type="entry name" value="UPF0235 PROTEIN C15ORF40"/>
    <property type="match status" value="1"/>
</dbReference>
<dbReference type="HAMAP" id="MF_00634">
    <property type="entry name" value="UPF0235"/>
    <property type="match status" value="1"/>
</dbReference>
<gene>
    <name evidence="3" type="ORF">MNBD_GAMMA24-122</name>
</gene>